<dbReference type="PANTHER" id="PTHR42698:SF1">
    <property type="entry name" value="GTPASE ERA, MITOCHONDRIAL"/>
    <property type="match status" value="1"/>
</dbReference>
<evidence type="ECO:0000313" key="7">
    <source>
        <dbReference type="EMBL" id="CAB4926692.1"/>
    </source>
</evidence>
<dbReference type="FunFam" id="3.40.50.300:FF:000094">
    <property type="entry name" value="GTPase Era"/>
    <property type="match status" value="1"/>
</dbReference>
<comment type="similarity">
    <text evidence="1">Belongs to the TRAFAC class TrmE-Era-EngA-EngB-Septin-like GTPase superfamily. Era GTPase family.</text>
</comment>
<dbReference type="SUPFAM" id="SSF52540">
    <property type="entry name" value="P-loop containing nucleoside triphosphate hydrolases"/>
    <property type="match status" value="1"/>
</dbReference>
<evidence type="ECO:0000256" key="3">
    <source>
        <dbReference type="ARBA" id="ARBA00022884"/>
    </source>
</evidence>
<reference evidence="7" key="1">
    <citation type="submission" date="2020-05" db="EMBL/GenBank/DDBJ databases">
        <authorList>
            <person name="Chiriac C."/>
            <person name="Salcher M."/>
            <person name="Ghai R."/>
            <person name="Kavagutti S V."/>
        </authorList>
    </citation>
    <scope>NUCLEOTIDE SEQUENCE</scope>
</reference>
<keyword evidence="3" id="KW-0694">RNA-binding</keyword>
<dbReference type="EMBL" id="CAFBNA010000023">
    <property type="protein sequence ID" value="CAB4926692.1"/>
    <property type="molecule type" value="Genomic_DNA"/>
</dbReference>
<dbReference type="NCBIfam" id="NF000908">
    <property type="entry name" value="PRK00089.1"/>
    <property type="match status" value="1"/>
</dbReference>
<dbReference type="Pfam" id="PF01926">
    <property type="entry name" value="MMR_HSR1"/>
    <property type="match status" value="1"/>
</dbReference>
<protein>
    <submittedName>
        <fullName evidence="7">Unannotated protein</fullName>
    </submittedName>
</protein>
<dbReference type="GO" id="GO:0019843">
    <property type="term" value="F:rRNA binding"/>
    <property type="evidence" value="ECO:0007669"/>
    <property type="project" value="TreeGrafter"/>
</dbReference>
<dbReference type="InterPro" id="IPR005225">
    <property type="entry name" value="Small_GTP-bd"/>
</dbReference>
<dbReference type="InterPro" id="IPR006073">
    <property type="entry name" value="GTP-bd"/>
</dbReference>
<keyword evidence="2" id="KW-0547">Nucleotide-binding</keyword>
<dbReference type="GO" id="GO:0043024">
    <property type="term" value="F:ribosomal small subunit binding"/>
    <property type="evidence" value="ECO:0007669"/>
    <property type="project" value="TreeGrafter"/>
</dbReference>
<dbReference type="InterPro" id="IPR027417">
    <property type="entry name" value="P-loop_NTPase"/>
</dbReference>
<dbReference type="NCBIfam" id="TIGR00436">
    <property type="entry name" value="era"/>
    <property type="match status" value="1"/>
</dbReference>
<dbReference type="CDD" id="cd22534">
    <property type="entry name" value="KH-II_Era"/>
    <property type="match status" value="1"/>
</dbReference>
<dbReference type="CDD" id="cd04163">
    <property type="entry name" value="Era"/>
    <property type="match status" value="1"/>
</dbReference>
<feature type="domain" description="Era-type G" evidence="5">
    <location>
        <begin position="2"/>
        <end position="166"/>
    </location>
</feature>
<evidence type="ECO:0000256" key="1">
    <source>
        <dbReference type="ARBA" id="ARBA00007921"/>
    </source>
</evidence>
<dbReference type="AlphaFoldDB" id="A0A6J7I7U6"/>
<keyword evidence="4" id="KW-0342">GTP-binding</keyword>
<evidence type="ECO:0000259" key="5">
    <source>
        <dbReference type="PROSITE" id="PS51713"/>
    </source>
</evidence>
<evidence type="ECO:0000313" key="6">
    <source>
        <dbReference type="EMBL" id="CAB4601253.1"/>
    </source>
</evidence>
<dbReference type="GO" id="GO:0000028">
    <property type="term" value="P:ribosomal small subunit assembly"/>
    <property type="evidence" value="ECO:0007669"/>
    <property type="project" value="TreeGrafter"/>
</dbReference>
<dbReference type="Pfam" id="PF07650">
    <property type="entry name" value="KH_2"/>
    <property type="match status" value="1"/>
</dbReference>
<dbReference type="InterPro" id="IPR009019">
    <property type="entry name" value="KH_sf_prok-type"/>
</dbReference>
<dbReference type="InterPro" id="IPR015946">
    <property type="entry name" value="KH_dom-like_a/b"/>
</dbReference>
<name>A0A6J7I7U6_9ZZZZ</name>
<gene>
    <name evidence="6" type="ORF">UFOPK1827_00617</name>
    <name evidence="7" type="ORF">UFOPK3708_00590</name>
</gene>
<dbReference type="InterPro" id="IPR030388">
    <property type="entry name" value="G_ERA_dom"/>
</dbReference>
<dbReference type="Gene3D" id="3.30.300.20">
    <property type="match status" value="1"/>
</dbReference>
<dbReference type="GO" id="GO:0005525">
    <property type="term" value="F:GTP binding"/>
    <property type="evidence" value="ECO:0007669"/>
    <property type="project" value="UniProtKB-KW"/>
</dbReference>
<dbReference type="EMBL" id="CAEZUO010000019">
    <property type="protein sequence ID" value="CAB4601253.1"/>
    <property type="molecule type" value="Genomic_DNA"/>
</dbReference>
<dbReference type="PROSITE" id="PS51713">
    <property type="entry name" value="G_ERA"/>
    <property type="match status" value="1"/>
</dbReference>
<dbReference type="NCBIfam" id="TIGR00231">
    <property type="entry name" value="small_GTP"/>
    <property type="match status" value="1"/>
</dbReference>
<dbReference type="InterPro" id="IPR005662">
    <property type="entry name" value="GTPase_Era-like"/>
</dbReference>
<evidence type="ECO:0000256" key="2">
    <source>
        <dbReference type="ARBA" id="ARBA00022741"/>
    </source>
</evidence>
<dbReference type="PRINTS" id="PR00326">
    <property type="entry name" value="GTP1OBG"/>
</dbReference>
<evidence type="ECO:0000256" key="4">
    <source>
        <dbReference type="ARBA" id="ARBA00023134"/>
    </source>
</evidence>
<dbReference type="InterPro" id="IPR004044">
    <property type="entry name" value="KH_dom_type_2"/>
</dbReference>
<dbReference type="HAMAP" id="MF_00367">
    <property type="entry name" value="GTPase_Era"/>
    <property type="match status" value="1"/>
</dbReference>
<dbReference type="Gene3D" id="3.40.50.300">
    <property type="entry name" value="P-loop containing nucleotide triphosphate hydrolases"/>
    <property type="match status" value="1"/>
</dbReference>
<sequence length="279" mass="30473">MKSGFVSIVGRPNVGKSTLLNAILGQKVAITSDKPQTTRSQIRGVLNRPDTQIVFVDTPGIHRPRTLLGERLNKSASEMTSGVDVVCLVVDATAPIGPGDRFVAEKVPSNAIVVVNKTDIASPDDVVAQLARAAEQIDVSAYFPVSAVTGEGVDRLLAEIVSRLPEGPLWYPDDMVTDVPEAFWVAELVREQLLAVTNDELPHSIATRVVEWEWPRIRCEILVERESQKGIVIGHKGSVLKKVGIAVREQLPEGAFLELFVKVDKDWQRKAGALDRLGF</sequence>
<proteinExistence type="inferred from homology"/>
<organism evidence="7">
    <name type="scientific">freshwater metagenome</name>
    <dbReference type="NCBI Taxonomy" id="449393"/>
    <lineage>
        <taxon>unclassified sequences</taxon>
        <taxon>metagenomes</taxon>
        <taxon>ecological metagenomes</taxon>
    </lineage>
</organism>
<accession>A0A6J7I7U6</accession>
<dbReference type="GO" id="GO:0005829">
    <property type="term" value="C:cytosol"/>
    <property type="evidence" value="ECO:0007669"/>
    <property type="project" value="TreeGrafter"/>
</dbReference>
<dbReference type="SUPFAM" id="SSF54814">
    <property type="entry name" value="Prokaryotic type KH domain (KH-domain type II)"/>
    <property type="match status" value="1"/>
</dbReference>
<dbReference type="PANTHER" id="PTHR42698">
    <property type="entry name" value="GTPASE ERA"/>
    <property type="match status" value="1"/>
</dbReference>